<sequence length="603" mass="64518">MNVLTRSYNASRTGSTLEETVLTPKNVGSNLLVKTQSLLPVNDDPRLEAQPLYVSQLKMNDGNVHDVIYVCTMSNNVWAFDAKTRKPIWQQPTNLGRPIKPKLTGNPKPTSSEIDLWGINILWGILSTPVIDLDAKKLYVVAWTSPDGAVANAVHELHEVDITSGNKTGQLKITASAPDQVPSGRNVPTFISPKQKQRAALLLTTVNTGDHSTKVLLVGCGMTHEEGDPTHGWLMAMELEPLRATAAWCTSSNGSGTGIWQAGQGPATDGQGGIYVMTGNYGVEAAGGGTAPPKAGDLPESIVKLQYTPASGGRKAKLEPVGWFTPFQDSVRNRRGDDDFQDYDLGSAGPVALPGMNLVVGAGKDGVLYVLDTNTAKFGKGSDFSKLKQEPPIFFTYFPGFGIDASNVANLDRLFDGKTHHLHASPVFWSSPARGPMLFCWGENETLRAWTIDGAGTTKFVAKSAEVASARLGGKGGMPGGFPIVTSNGDNPNTGIIWATAPVSHDANRDVVDGILRAYDATALDPVNNTDGTPRLKLLWDSTHIPDNTFKFSKFCPPVVADGKVLVATYEGRVDIYELPRIAPAGPLPSNANLGPGHRHAHR</sequence>
<reference evidence="2" key="1">
    <citation type="journal article" date="2019" name="Int. J. Syst. Evol. Microbiol.">
        <title>The Global Catalogue of Microorganisms (GCM) 10K type strain sequencing project: providing services to taxonomists for standard genome sequencing and annotation.</title>
        <authorList>
            <consortium name="The Broad Institute Genomics Platform"/>
            <consortium name="The Broad Institute Genome Sequencing Center for Infectious Disease"/>
            <person name="Wu L."/>
            <person name="Ma J."/>
        </authorList>
    </citation>
    <scope>NUCLEOTIDE SEQUENCE [LARGE SCALE GENOMIC DNA]</scope>
    <source>
        <strain evidence="2">JCM 18302</strain>
    </source>
</reference>
<evidence type="ECO:0000313" key="2">
    <source>
        <dbReference type="Proteomes" id="UP001500804"/>
    </source>
</evidence>
<dbReference type="SUPFAM" id="SSF50998">
    <property type="entry name" value="Quinoprotein alcohol dehydrogenase-like"/>
    <property type="match status" value="1"/>
</dbReference>
<dbReference type="EMBL" id="BAABJO010000020">
    <property type="protein sequence ID" value="GAA5129136.1"/>
    <property type="molecule type" value="Genomic_DNA"/>
</dbReference>
<dbReference type="RefSeq" id="WP_345607673.1">
    <property type="nucleotide sequence ID" value="NZ_BAABJO010000020.1"/>
</dbReference>
<protein>
    <recommendedName>
        <fullName evidence="3">Pyrroloquinoline-quinone binding quinoprotein</fullName>
    </recommendedName>
</protein>
<gene>
    <name evidence="1" type="ORF">GCM10023320_49180</name>
</gene>
<dbReference type="InterPro" id="IPR011047">
    <property type="entry name" value="Quinoprotein_ADH-like_sf"/>
</dbReference>
<proteinExistence type="predicted"/>
<accession>A0ABP9NQ49</accession>
<name>A0ABP9NQ49_9PSEU</name>
<dbReference type="Proteomes" id="UP001500804">
    <property type="component" value="Unassembled WGS sequence"/>
</dbReference>
<evidence type="ECO:0000313" key="1">
    <source>
        <dbReference type="EMBL" id="GAA5129136.1"/>
    </source>
</evidence>
<evidence type="ECO:0008006" key="3">
    <source>
        <dbReference type="Google" id="ProtNLM"/>
    </source>
</evidence>
<organism evidence="1 2">
    <name type="scientific">Pseudonocardia adelaidensis</name>
    <dbReference type="NCBI Taxonomy" id="648754"/>
    <lineage>
        <taxon>Bacteria</taxon>
        <taxon>Bacillati</taxon>
        <taxon>Actinomycetota</taxon>
        <taxon>Actinomycetes</taxon>
        <taxon>Pseudonocardiales</taxon>
        <taxon>Pseudonocardiaceae</taxon>
        <taxon>Pseudonocardia</taxon>
    </lineage>
</organism>
<dbReference type="Gene3D" id="2.140.10.10">
    <property type="entry name" value="Quinoprotein alcohol dehydrogenase-like superfamily"/>
    <property type="match status" value="1"/>
</dbReference>
<comment type="caution">
    <text evidence="1">The sequence shown here is derived from an EMBL/GenBank/DDBJ whole genome shotgun (WGS) entry which is preliminary data.</text>
</comment>
<keyword evidence="2" id="KW-1185">Reference proteome</keyword>